<dbReference type="InterPro" id="IPR046540">
    <property type="entry name" value="DMFA2_C"/>
</dbReference>
<evidence type="ECO:0000259" key="2">
    <source>
        <dbReference type="Pfam" id="PF20254"/>
    </source>
</evidence>
<proteinExistence type="predicted"/>
<dbReference type="Pfam" id="PF20254">
    <property type="entry name" value="DMFA2_C"/>
    <property type="match status" value="1"/>
</dbReference>
<keyword evidence="4" id="KW-1185">Reference proteome</keyword>
<protein>
    <recommendedName>
        <fullName evidence="2">N,N-dimethylformamidase beta subunit-like C-terminal domain-containing protein</fullName>
    </recommendedName>
</protein>
<dbReference type="EMBL" id="JAUSUT010000001">
    <property type="protein sequence ID" value="MDQ0381548.1"/>
    <property type="molecule type" value="Genomic_DNA"/>
</dbReference>
<organism evidence="3 4">
    <name type="scientific">Amycolatopsis thermophila</name>
    <dbReference type="NCBI Taxonomy" id="206084"/>
    <lineage>
        <taxon>Bacteria</taxon>
        <taxon>Bacillati</taxon>
        <taxon>Actinomycetota</taxon>
        <taxon>Actinomycetes</taxon>
        <taxon>Pseudonocardiales</taxon>
        <taxon>Pseudonocardiaceae</taxon>
        <taxon>Amycolatopsis</taxon>
    </lineage>
</organism>
<feature type="region of interest" description="Disordered" evidence="1">
    <location>
        <begin position="28"/>
        <end position="56"/>
    </location>
</feature>
<dbReference type="RefSeq" id="WP_306996274.1">
    <property type="nucleotide sequence ID" value="NZ_JAUSUT010000001.1"/>
</dbReference>
<dbReference type="Proteomes" id="UP001229651">
    <property type="component" value="Unassembled WGS sequence"/>
</dbReference>
<feature type="compositionally biased region" description="Basic and acidic residues" evidence="1">
    <location>
        <begin position="42"/>
        <end position="56"/>
    </location>
</feature>
<reference evidence="3 4" key="1">
    <citation type="submission" date="2023-07" db="EMBL/GenBank/DDBJ databases">
        <title>Sequencing the genomes of 1000 actinobacteria strains.</title>
        <authorList>
            <person name="Klenk H.-P."/>
        </authorList>
    </citation>
    <scope>NUCLEOTIDE SEQUENCE [LARGE SCALE GENOMIC DNA]</scope>
    <source>
        <strain evidence="3 4">DSM 45805</strain>
    </source>
</reference>
<comment type="caution">
    <text evidence="3">The sequence shown here is derived from an EMBL/GenBank/DDBJ whole genome shotgun (WGS) entry which is preliminary data.</text>
</comment>
<feature type="domain" description="N,N-dimethylformamidase beta subunit-like C-terminal" evidence="2">
    <location>
        <begin position="152"/>
        <end position="538"/>
    </location>
</feature>
<name>A0ABU0F2C3_9PSEU</name>
<accession>A0ABU0F2C3</accession>
<evidence type="ECO:0000313" key="4">
    <source>
        <dbReference type="Proteomes" id="UP001229651"/>
    </source>
</evidence>
<evidence type="ECO:0000313" key="3">
    <source>
        <dbReference type="EMBL" id="MDQ0381548.1"/>
    </source>
</evidence>
<evidence type="ECO:0000256" key="1">
    <source>
        <dbReference type="SAM" id="MobiDB-lite"/>
    </source>
</evidence>
<sequence>MVPGLTNLAIPSPPEPRLPWPAQVNCRAAPPDHRSVAGQPETGEHMRRRDTREHQRPGVVLARYPVTVLAALVLALSVAGGCSRGGPASRSGPVNPVSVENAQAGTLTWRLTEKTTDDIAKQIAGYASATSVNIGEEITFQVTVNPAQDYSIDIYRMGYYQGLGGRLMRHVQDVPGIHQPDCPMDHLTGLVACGWAPGYRLTIPPGWTSGVYLAKLTNAAGFASYIIFTVRDDARHADLLYQQSVTTYQAYNAWPRDTPGASGHPATGKSLYEDGSSLAPIGLGPPRAVMVSFDRPYAKNNGAGDFLDWEFYYLRWLEKSGYDVAYSTDLDTHRNGRILRNYKGFLSVGHDEYWTREMYDNVTAARDAGVNVGFFGADAVYWQIRMAPSAAGVPDRIQVCYKDAALDPVKGPTSTVLWRDPPAARPEQQLIGVQFTSAQPSESAPAAFVPAGVENSLYHGSGATAATPSGHVVGYEADRQFSGSPLPDSVPGTYALLSDSPYLNDDGRIDHQNSVIYQARSGAWVFGAGSIEWSWGLYDDARHHEADPVIQRVTANVLDRFVRPAQP</sequence>
<gene>
    <name evidence="3" type="ORF">FB470_005542</name>
</gene>